<dbReference type="InterPro" id="IPR000740">
    <property type="entry name" value="GrpE"/>
</dbReference>
<evidence type="ECO:0000256" key="1">
    <source>
        <dbReference type="ARBA" id="ARBA00023186"/>
    </source>
</evidence>
<gene>
    <name evidence="2" type="ORF">SAMN05660653_01402</name>
</gene>
<name>A0A1G6C8P3_9BACT</name>
<protein>
    <submittedName>
        <fullName evidence="2">Molecular chaperone GrpE (Heat shock protein)</fullName>
    </submittedName>
</protein>
<keyword evidence="3" id="KW-1185">Reference proteome</keyword>
<dbReference type="Proteomes" id="UP000198771">
    <property type="component" value="Unassembled WGS sequence"/>
</dbReference>
<reference evidence="2 3" key="1">
    <citation type="submission" date="2016-10" db="EMBL/GenBank/DDBJ databases">
        <authorList>
            <person name="de Groot N.N."/>
        </authorList>
    </citation>
    <scope>NUCLEOTIDE SEQUENCE [LARGE SCALE GENOMIC DNA]</scope>
    <source>
        <strain evidence="2 3">ASO4-2</strain>
    </source>
</reference>
<dbReference type="GO" id="GO:0000774">
    <property type="term" value="F:adenyl-nucleotide exchange factor activity"/>
    <property type="evidence" value="ECO:0007669"/>
    <property type="project" value="InterPro"/>
</dbReference>
<dbReference type="EMBL" id="FMXO01000007">
    <property type="protein sequence ID" value="SDB29250.1"/>
    <property type="molecule type" value="Genomic_DNA"/>
</dbReference>
<evidence type="ECO:0000313" key="2">
    <source>
        <dbReference type="EMBL" id="SDB29250.1"/>
    </source>
</evidence>
<dbReference type="Pfam" id="PF01025">
    <property type="entry name" value="GrpE"/>
    <property type="match status" value="1"/>
</dbReference>
<proteinExistence type="predicted"/>
<dbReference type="SUPFAM" id="SSF51064">
    <property type="entry name" value="Head domain of nucleotide exchange factor GrpE"/>
    <property type="match status" value="1"/>
</dbReference>
<dbReference type="AlphaFoldDB" id="A0A1G6C8P3"/>
<dbReference type="RefSeq" id="WP_092119212.1">
    <property type="nucleotide sequence ID" value="NZ_FMXO01000007.1"/>
</dbReference>
<dbReference type="OrthoDB" id="5419047at2"/>
<dbReference type="InterPro" id="IPR009012">
    <property type="entry name" value="GrpE_head"/>
</dbReference>
<sequence>MKKVFAALWRAVKAVGRFLDHYIVLPIMGVLGRWMMGRVNAAKAKDQVVMKPWKSEAVEDFRIWVGELPDEKPRFDDGPFEGNEIMMVLKEFATLRQEIAMQNQEQHKTTAYIKDLLQSFQDASRIYEQNTQGLDQLAENIRLTVEKDVVLQFVSLRDILVRGQVAAQAAAEEKSFLRRPPAVLDEAVAGYDAAILRLDRALDRMSIYKVPTVGHMFDPKTMVVAGRRLEPGRARNIVLEEQRSGYERQGEAIRTAEVVVNG</sequence>
<keyword evidence="1" id="KW-0143">Chaperone</keyword>
<accession>A0A1G6C8P3</accession>
<organism evidence="2 3">
    <name type="scientific">Desulfonatronum thiosulfatophilum</name>
    <dbReference type="NCBI Taxonomy" id="617002"/>
    <lineage>
        <taxon>Bacteria</taxon>
        <taxon>Pseudomonadati</taxon>
        <taxon>Thermodesulfobacteriota</taxon>
        <taxon>Desulfovibrionia</taxon>
        <taxon>Desulfovibrionales</taxon>
        <taxon>Desulfonatronaceae</taxon>
        <taxon>Desulfonatronum</taxon>
    </lineage>
</organism>
<dbReference type="GO" id="GO:0042803">
    <property type="term" value="F:protein homodimerization activity"/>
    <property type="evidence" value="ECO:0007669"/>
    <property type="project" value="InterPro"/>
</dbReference>
<evidence type="ECO:0000313" key="3">
    <source>
        <dbReference type="Proteomes" id="UP000198771"/>
    </source>
</evidence>
<dbReference type="GO" id="GO:0051087">
    <property type="term" value="F:protein-folding chaperone binding"/>
    <property type="evidence" value="ECO:0007669"/>
    <property type="project" value="InterPro"/>
</dbReference>
<dbReference type="STRING" id="617002.SAMN05660653_01402"/>
<dbReference type="GO" id="GO:0006457">
    <property type="term" value="P:protein folding"/>
    <property type="evidence" value="ECO:0007669"/>
    <property type="project" value="InterPro"/>
</dbReference>
<keyword evidence="2" id="KW-0346">Stress response</keyword>
<dbReference type="Gene3D" id="2.30.22.10">
    <property type="entry name" value="Head domain of nucleotide exchange factor GrpE"/>
    <property type="match status" value="1"/>
</dbReference>